<evidence type="ECO:0000256" key="6">
    <source>
        <dbReference type="ARBA" id="ARBA00023027"/>
    </source>
</evidence>
<evidence type="ECO:0000256" key="2">
    <source>
        <dbReference type="ARBA" id="ARBA00009130"/>
    </source>
</evidence>
<keyword evidence="4" id="KW-0274">FAD</keyword>
<keyword evidence="5" id="KW-0560">Oxidoreductase</keyword>
<dbReference type="PANTHER" id="PTHR43429">
    <property type="entry name" value="PYRIDINE NUCLEOTIDE-DISULFIDE OXIDOREDUCTASE DOMAIN-CONTAINING"/>
    <property type="match status" value="1"/>
</dbReference>
<protein>
    <recommendedName>
        <fullName evidence="10">NADH oxidase</fullName>
        <ecNumber evidence="9">1.6.3.4</ecNumber>
    </recommendedName>
</protein>
<evidence type="ECO:0000256" key="5">
    <source>
        <dbReference type="ARBA" id="ARBA00023002"/>
    </source>
</evidence>
<feature type="domain" description="FAD/NAD(P)-binding" evidence="13">
    <location>
        <begin position="3"/>
        <end position="306"/>
    </location>
</feature>
<gene>
    <name evidence="14" type="ORF">CI088_04105</name>
</gene>
<comment type="caution">
    <text evidence="14">The sequence shown here is derived from an EMBL/GenBank/DDBJ whole genome shotgun (WGS) entry which is preliminary data.</text>
</comment>
<evidence type="ECO:0000259" key="13">
    <source>
        <dbReference type="Pfam" id="PF07992"/>
    </source>
</evidence>
<dbReference type="GO" id="GO:0016491">
    <property type="term" value="F:oxidoreductase activity"/>
    <property type="evidence" value="ECO:0007669"/>
    <property type="project" value="UniProtKB-KW"/>
</dbReference>
<comment type="catalytic activity">
    <reaction evidence="11">
        <text>2 NADH + O2 + 2 H(+) = 2 NAD(+) + 2 H2O</text>
        <dbReference type="Rhea" id="RHEA:37799"/>
        <dbReference type="ChEBI" id="CHEBI:15377"/>
        <dbReference type="ChEBI" id="CHEBI:15378"/>
        <dbReference type="ChEBI" id="CHEBI:15379"/>
        <dbReference type="ChEBI" id="CHEBI:57540"/>
        <dbReference type="ChEBI" id="CHEBI:57945"/>
        <dbReference type="EC" id="1.6.3.4"/>
    </reaction>
</comment>
<dbReference type="RefSeq" id="WP_111247295.1">
    <property type="nucleotide sequence ID" value="NZ_JAFLVY010000007.1"/>
</dbReference>
<dbReference type="PRINTS" id="PR00368">
    <property type="entry name" value="FADPNR"/>
</dbReference>
<comment type="similarity">
    <text evidence="2">Belongs to the class-III pyridine nucleotide-disulfide oxidoreductase family.</text>
</comment>
<dbReference type="Proteomes" id="UP000249828">
    <property type="component" value="Unassembled WGS sequence"/>
</dbReference>
<dbReference type="Pfam" id="PF02852">
    <property type="entry name" value="Pyr_redox_dim"/>
    <property type="match status" value="1"/>
</dbReference>
<dbReference type="Gene3D" id="3.30.390.30">
    <property type="match status" value="1"/>
</dbReference>
<keyword evidence="15" id="KW-1185">Reference proteome</keyword>
<comment type="cofactor">
    <cofactor evidence="1">
        <name>FAD</name>
        <dbReference type="ChEBI" id="CHEBI:57692"/>
    </cofactor>
</comment>
<organism evidence="14 15">
    <name type="scientific">Enterococcus plantarum</name>
    <dbReference type="NCBI Taxonomy" id="1077675"/>
    <lineage>
        <taxon>Bacteria</taxon>
        <taxon>Bacillati</taxon>
        <taxon>Bacillota</taxon>
        <taxon>Bacilli</taxon>
        <taxon>Lactobacillales</taxon>
        <taxon>Enterococcaceae</taxon>
        <taxon>Enterococcus</taxon>
    </lineage>
</organism>
<dbReference type="PRINTS" id="PR00411">
    <property type="entry name" value="PNDRDTASEI"/>
</dbReference>
<dbReference type="InterPro" id="IPR016156">
    <property type="entry name" value="FAD/NAD-linked_Rdtase_dimer_sf"/>
</dbReference>
<accession>A0A2W3ZH44</accession>
<evidence type="ECO:0000256" key="8">
    <source>
        <dbReference type="ARBA" id="ARBA00023284"/>
    </source>
</evidence>
<evidence type="ECO:0000313" key="14">
    <source>
        <dbReference type="EMBL" id="PZL75847.1"/>
    </source>
</evidence>
<keyword evidence="3" id="KW-0285">Flavoprotein</keyword>
<dbReference type="NCBIfam" id="NF046103">
    <property type="entry name" value="NOXase_Strep"/>
    <property type="match status" value="1"/>
</dbReference>
<keyword evidence="8" id="KW-0676">Redox-active center</keyword>
<evidence type="ECO:0000256" key="3">
    <source>
        <dbReference type="ARBA" id="ARBA00022630"/>
    </source>
</evidence>
<dbReference type="SUPFAM" id="SSF51905">
    <property type="entry name" value="FAD/NAD(P)-binding domain"/>
    <property type="match status" value="1"/>
</dbReference>
<evidence type="ECO:0000256" key="4">
    <source>
        <dbReference type="ARBA" id="ARBA00022827"/>
    </source>
</evidence>
<evidence type="ECO:0000256" key="9">
    <source>
        <dbReference type="ARBA" id="ARBA00039092"/>
    </source>
</evidence>
<dbReference type="InterPro" id="IPR023753">
    <property type="entry name" value="FAD/NAD-binding_dom"/>
</dbReference>
<name>A0A2W3ZH44_9ENTE</name>
<evidence type="ECO:0000256" key="1">
    <source>
        <dbReference type="ARBA" id="ARBA00001974"/>
    </source>
</evidence>
<dbReference type="InterPro" id="IPR004099">
    <property type="entry name" value="Pyr_nucl-diS_OxRdtase_dimer"/>
</dbReference>
<dbReference type="EC" id="1.6.3.4" evidence="9"/>
<dbReference type="Pfam" id="PF07992">
    <property type="entry name" value="Pyr_redox_2"/>
    <property type="match status" value="1"/>
</dbReference>
<dbReference type="InterPro" id="IPR058076">
    <property type="entry name" value="NOXase"/>
</dbReference>
<feature type="domain" description="Pyridine nucleotide-disulphide oxidoreductase dimerisation" evidence="12">
    <location>
        <begin position="333"/>
        <end position="428"/>
    </location>
</feature>
<keyword evidence="6" id="KW-0520">NAD</keyword>
<evidence type="ECO:0000256" key="7">
    <source>
        <dbReference type="ARBA" id="ARBA00023097"/>
    </source>
</evidence>
<keyword evidence="7" id="KW-0558">Oxidation</keyword>
<dbReference type="PANTHER" id="PTHR43429:SF1">
    <property type="entry name" value="NAD(P)H SULFUR OXIDOREDUCTASE (COA-DEPENDENT)"/>
    <property type="match status" value="1"/>
</dbReference>
<dbReference type="InterPro" id="IPR050260">
    <property type="entry name" value="FAD-bd_OxRdtase"/>
</dbReference>
<evidence type="ECO:0000259" key="12">
    <source>
        <dbReference type="Pfam" id="PF02852"/>
    </source>
</evidence>
<sequence>MRKTIIIGSNHAGIAAANALLDHYPDQDVTMIDKNSNLSYLGCGTALWVGRQIDSSDQLFYATKEEFEAKGATIYLETAVEKIDFYAKKVFCKASDGTTFCKEYDKLILATGSVPIAPKIPGNTLQNIHFLKKFQDGQAVDDLVGLTSVRKVAVIGAGYIGVEIAEAIKRRGKQVLLFDGAPRSLSNYYDPEFTDEMDRNLSGNGIELHFGEIATAYKGSKQVEAIVTNKGEYPVDLVINAIGFLPNNELGKEQLELFENGAYLVDENQQTSDPSVYAVGDCATLYSNALRKTTYIALATNAVRSGIVAGHNVGGTSLASIGVQGSNGISIFGLNMVSTGLSLEAAKKHQLDVLFTDYTDLQKPAFMTSNDSVSIRIVYEKGSRRIIGAQMSSRADISMAIHLFSLAIQKQMTIDELKLLDLFFLPHFNQPYNYITMAALNAE</sequence>
<dbReference type="EMBL" id="PIEU01000041">
    <property type="protein sequence ID" value="PZL75847.1"/>
    <property type="molecule type" value="Genomic_DNA"/>
</dbReference>
<dbReference type="STRING" id="1077675.BCR22_03330"/>
<dbReference type="Gene3D" id="3.50.50.60">
    <property type="entry name" value="FAD/NAD(P)-binding domain"/>
    <property type="match status" value="2"/>
</dbReference>
<evidence type="ECO:0000313" key="15">
    <source>
        <dbReference type="Proteomes" id="UP000249828"/>
    </source>
</evidence>
<dbReference type="SUPFAM" id="SSF55424">
    <property type="entry name" value="FAD/NAD-linked reductases, dimerisation (C-terminal) domain"/>
    <property type="match status" value="1"/>
</dbReference>
<proteinExistence type="inferred from homology"/>
<dbReference type="AlphaFoldDB" id="A0A2W3ZH44"/>
<reference evidence="14 15" key="1">
    <citation type="submission" date="2017-11" db="EMBL/GenBank/DDBJ databases">
        <title>Draft genome sequence of Enterococcus plantarum TRW2 strain isolated from lettuce.</title>
        <authorList>
            <person name="Kim E.B."/>
            <person name="Marco M.L."/>
            <person name="Williams T.R."/>
            <person name="You I.H."/>
        </authorList>
    </citation>
    <scope>NUCLEOTIDE SEQUENCE [LARGE SCALE GENOMIC DNA]</scope>
    <source>
        <strain evidence="14 15">TRW2</strain>
    </source>
</reference>
<evidence type="ECO:0000256" key="11">
    <source>
        <dbReference type="ARBA" id="ARBA00047360"/>
    </source>
</evidence>
<dbReference type="InterPro" id="IPR036188">
    <property type="entry name" value="FAD/NAD-bd_sf"/>
</dbReference>
<evidence type="ECO:0000256" key="10">
    <source>
        <dbReference type="ARBA" id="ARBA00039201"/>
    </source>
</evidence>